<name>A0ABM5MUM7_RICCA</name>
<sequence length="118" mass="13181">MCHNLILRGNDFKKLYGITNLKKTSSYFDSAAIHLQNVNKDEADCTTYANSAIIHVTNNSDERYKICRFDLASDVSSANVQAMVAGLESIAYYNTSGSYWGFDCRSNFNFAVLILSNV</sequence>
<reference evidence="2" key="1">
    <citation type="submission" date="2012-02" db="EMBL/GenBank/DDBJ databases">
        <title>Complete genome sequence of Rickettsia parkeri strain Portsmouth.</title>
        <authorList>
            <person name="Johnson S.L."/>
            <person name="Munk A.C."/>
            <person name="Han S."/>
            <person name="Bruce D.C."/>
            <person name="Dasch G.A."/>
        </authorList>
    </citation>
    <scope>NUCLEOTIDE SEQUENCE [LARGE SCALE GENOMIC DNA]</scope>
    <source>
        <strain evidence="2">CA410</strain>
    </source>
</reference>
<proteinExistence type="predicted"/>
<dbReference type="EMBL" id="CP003304">
    <property type="protein sequence ID" value="AFB21266.1"/>
    <property type="molecule type" value="Genomic_DNA"/>
</dbReference>
<dbReference type="RefSeq" id="WP_014364055.1">
    <property type="nucleotide sequence ID" value="NC_016929.1"/>
</dbReference>
<organism evidence="1 2">
    <name type="scientific">Rickettsia canadensis str. CA410</name>
    <dbReference type="NCBI Taxonomy" id="1105107"/>
    <lineage>
        <taxon>Bacteria</taxon>
        <taxon>Pseudomonadati</taxon>
        <taxon>Pseudomonadota</taxon>
        <taxon>Alphaproteobacteria</taxon>
        <taxon>Rickettsiales</taxon>
        <taxon>Rickettsiaceae</taxon>
        <taxon>Rickettsieae</taxon>
        <taxon>Rickettsia</taxon>
        <taxon>belli group</taxon>
    </lineage>
</organism>
<keyword evidence="2" id="KW-1185">Reference proteome</keyword>
<accession>A0ABM5MUM7</accession>
<protein>
    <submittedName>
        <fullName evidence="1">Uncharacterized protein</fullName>
    </submittedName>
</protein>
<dbReference type="Proteomes" id="UP000007878">
    <property type="component" value="Chromosome"/>
</dbReference>
<evidence type="ECO:0000313" key="2">
    <source>
        <dbReference type="Proteomes" id="UP000007878"/>
    </source>
</evidence>
<gene>
    <name evidence="1" type="ORF">RCA_03535</name>
</gene>
<evidence type="ECO:0000313" key="1">
    <source>
        <dbReference type="EMBL" id="AFB21266.1"/>
    </source>
</evidence>